<evidence type="ECO:0000256" key="1">
    <source>
        <dbReference type="SAM" id="MobiDB-lite"/>
    </source>
</evidence>
<evidence type="ECO:0008006" key="4">
    <source>
        <dbReference type="Google" id="ProtNLM"/>
    </source>
</evidence>
<dbReference type="EMBL" id="KB632137">
    <property type="protein sequence ID" value="ERL89064.1"/>
    <property type="molecule type" value="Genomic_DNA"/>
</dbReference>
<feature type="compositionally biased region" description="Basic and acidic residues" evidence="1">
    <location>
        <begin position="147"/>
        <end position="159"/>
    </location>
</feature>
<evidence type="ECO:0000313" key="3">
    <source>
        <dbReference type="Proteomes" id="UP000030742"/>
    </source>
</evidence>
<evidence type="ECO:0000313" key="2">
    <source>
        <dbReference type="EMBL" id="ERL89064.1"/>
    </source>
</evidence>
<proteinExistence type="predicted"/>
<dbReference type="OrthoDB" id="6777517at2759"/>
<reference evidence="2 3" key="1">
    <citation type="journal article" date="2013" name="Genome Biol.">
        <title>Draft genome of the mountain pine beetle, Dendroctonus ponderosae Hopkins, a major forest pest.</title>
        <authorList>
            <person name="Keeling C.I."/>
            <person name="Yuen M.M."/>
            <person name="Liao N.Y."/>
            <person name="Docking T.R."/>
            <person name="Chan S.K."/>
            <person name="Taylor G.A."/>
            <person name="Palmquist D.L."/>
            <person name="Jackman S.D."/>
            <person name="Nguyen A."/>
            <person name="Li M."/>
            <person name="Henderson H."/>
            <person name="Janes J.K."/>
            <person name="Zhao Y."/>
            <person name="Pandoh P."/>
            <person name="Moore R."/>
            <person name="Sperling F.A."/>
            <person name="Huber D.P."/>
            <person name="Birol I."/>
            <person name="Jones S.J."/>
            <person name="Bohlmann J."/>
        </authorList>
    </citation>
    <scope>NUCLEOTIDE SEQUENCE</scope>
</reference>
<dbReference type="AlphaFoldDB" id="U4U598"/>
<feature type="region of interest" description="Disordered" evidence="1">
    <location>
        <begin position="147"/>
        <end position="169"/>
    </location>
</feature>
<sequence length="385" mass="43716">MAKTNDALRVVGAWLAANQLEVAAEKTEAVILSGKRDRREVSFRMGQQVIRPAGTELASLARLLPNIGGPRMAKRALLYGVMQSILLYGAPIWHEVVRMEKYRGMLESMQKRALLRTVSSEASQVIAGIPPIDLLTRERVVLDETGERPKRGGRLDARYSRSSKRGNRSCGEKGQWTRVLIADVRKWVECAHKSSGYFLTQALSGYGCFKDYLLKIGRVGDGECWYCGEQDSPQHTLFVCPRWEVIRETAETDRGGSSKTCAKVFIKDLNVWLQEERFKDVNHFVTQAISGHGTFGSYLEMIRKQESDQCWFCKDSDTPQHTIFVCRQFEGIRAEAADRCGKHITKDAMETILATKDGWDVIRPMIQDIVKTKCDLERKMQYPRQ</sequence>
<dbReference type="Proteomes" id="UP000030742">
    <property type="component" value="Unassembled WGS sequence"/>
</dbReference>
<accession>U4U598</accession>
<organism evidence="2 3">
    <name type="scientific">Dendroctonus ponderosae</name>
    <name type="common">Mountain pine beetle</name>
    <dbReference type="NCBI Taxonomy" id="77166"/>
    <lineage>
        <taxon>Eukaryota</taxon>
        <taxon>Metazoa</taxon>
        <taxon>Ecdysozoa</taxon>
        <taxon>Arthropoda</taxon>
        <taxon>Hexapoda</taxon>
        <taxon>Insecta</taxon>
        <taxon>Pterygota</taxon>
        <taxon>Neoptera</taxon>
        <taxon>Endopterygota</taxon>
        <taxon>Coleoptera</taxon>
        <taxon>Polyphaga</taxon>
        <taxon>Cucujiformia</taxon>
        <taxon>Curculionidae</taxon>
        <taxon>Scolytinae</taxon>
        <taxon>Dendroctonus</taxon>
    </lineage>
</organism>
<gene>
    <name evidence="2" type="ORF">D910_06441</name>
</gene>
<name>U4U598_DENPD</name>
<protein>
    <recommendedName>
        <fullName evidence="4">Reverse transcriptase zinc-binding domain-containing protein</fullName>
    </recommendedName>
</protein>